<feature type="region of interest" description="Disordered" evidence="2">
    <location>
        <begin position="1"/>
        <end position="29"/>
    </location>
</feature>
<proteinExistence type="inferred from homology"/>
<dbReference type="STRING" id="7395.A0A1A9UPW9"/>
<protein>
    <submittedName>
        <fullName evidence="4">PIH1_CS domain-containing protein</fullName>
    </submittedName>
</protein>
<dbReference type="VEuPathDB" id="VectorBase:GAUT011633"/>
<evidence type="ECO:0000259" key="3">
    <source>
        <dbReference type="Pfam" id="PF18201"/>
    </source>
</evidence>
<evidence type="ECO:0000313" key="5">
    <source>
        <dbReference type="Proteomes" id="UP000078200"/>
    </source>
</evidence>
<evidence type="ECO:0000256" key="2">
    <source>
        <dbReference type="SAM" id="MobiDB-lite"/>
    </source>
</evidence>
<dbReference type="InterPro" id="IPR041442">
    <property type="entry name" value="PIH1D1/2/3_CS-like"/>
</dbReference>
<name>A0A1A9UPW9_GLOAU</name>
<comment type="similarity">
    <text evidence="1">Belongs to the PIH1 family.</text>
</comment>
<evidence type="ECO:0000256" key="1">
    <source>
        <dbReference type="ARBA" id="ARBA00008511"/>
    </source>
</evidence>
<dbReference type="EnsemblMetazoa" id="GAUT011633-RA">
    <property type="protein sequence ID" value="GAUT011633-PA"/>
    <property type="gene ID" value="GAUT011633"/>
</dbReference>
<dbReference type="Pfam" id="PF18201">
    <property type="entry name" value="PIH1_CS"/>
    <property type="match status" value="1"/>
</dbReference>
<accession>A0A1A9UPW9</accession>
<reference evidence="4" key="1">
    <citation type="submission" date="2020-05" db="UniProtKB">
        <authorList>
            <consortium name="EnsemblMetazoa"/>
        </authorList>
    </citation>
    <scope>IDENTIFICATION</scope>
    <source>
        <strain evidence="4">TTRI</strain>
    </source>
</reference>
<feature type="compositionally biased region" description="Polar residues" evidence="2">
    <location>
        <begin position="1"/>
        <end position="10"/>
    </location>
</feature>
<sequence>MVLSSYQNLNDEGIKKLKNPPASKFKQQNSTSIMPEYKLRARLRDNQVEELSSEEITLHIGEDRILLESIQRGYLFDKFVNYQLNQDRACALFDKTNKMLQLRIPVISNKT</sequence>
<dbReference type="Proteomes" id="UP000078200">
    <property type="component" value="Unassembled WGS sequence"/>
</dbReference>
<evidence type="ECO:0000313" key="4">
    <source>
        <dbReference type="EnsemblMetazoa" id="GAUT011633-PA"/>
    </source>
</evidence>
<dbReference type="AlphaFoldDB" id="A0A1A9UPW9"/>
<keyword evidence="5" id="KW-1185">Reference proteome</keyword>
<feature type="domain" description="PIH1D1/2/3 CS-like" evidence="3">
    <location>
        <begin position="52"/>
        <end position="107"/>
    </location>
</feature>
<organism evidence="4 5">
    <name type="scientific">Glossina austeni</name>
    <name type="common">Savannah tsetse fly</name>
    <dbReference type="NCBI Taxonomy" id="7395"/>
    <lineage>
        <taxon>Eukaryota</taxon>
        <taxon>Metazoa</taxon>
        <taxon>Ecdysozoa</taxon>
        <taxon>Arthropoda</taxon>
        <taxon>Hexapoda</taxon>
        <taxon>Insecta</taxon>
        <taxon>Pterygota</taxon>
        <taxon>Neoptera</taxon>
        <taxon>Endopterygota</taxon>
        <taxon>Diptera</taxon>
        <taxon>Brachycera</taxon>
        <taxon>Muscomorpha</taxon>
        <taxon>Hippoboscoidea</taxon>
        <taxon>Glossinidae</taxon>
        <taxon>Glossina</taxon>
    </lineage>
</organism>